<reference evidence="3" key="1">
    <citation type="submission" date="2018-07" db="EMBL/GenBank/DDBJ databases">
        <authorList>
            <person name="Quirk P.G."/>
            <person name="Krulwich T.A."/>
        </authorList>
    </citation>
    <scope>NUCLEOTIDE SEQUENCE</scope>
</reference>
<feature type="signal peptide" evidence="2">
    <location>
        <begin position="1"/>
        <end position="24"/>
    </location>
</feature>
<dbReference type="AlphaFoldDB" id="A0A336MQD1"/>
<name>A0A336MQD1_CULSO</name>
<organism evidence="3">
    <name type="scientific">Culicoides sonorensis</name>
    <name type="common">Biting midge</name>
    <dbReference type="NCBI Taxonomy" id="179676"/>
    <lineage>
        <taxon>Eukaryota</taxon>
        <taxon>Metazoa</taxon>
        <taxon>Ecdysozoa</taxon>
        <taxon>Arthropoda</taxon>
        <taxon>Hexapoda</taxon>
        <taxon>Insecta</taxon>
        <taxon>Pterygota</taxon>
        <taxon>Neoptera</taxon>
        <taxon>Endopterygota</taxon>
        <taxon>Diptera</taxon>
        <taxon>Nematocera</taxon>
        <taxon>Chironomoidea</taxon>
        <taxon>Ceratopogonidae</taxon>
        <taxon>Ceratopogoninae</taxon>
        <taxon>Culicoides</taxon>
        <taxon>Monoculicoides</taxon>
    </lineage>
</organism>
<feature type="region of interest" description="Disordered" evidence="1">
    <location>
        <begin position="110"/>
        <end position="136"/>
    </location>
</feature>
<keyword evidence="2" id="KW-0732">Signal</keyword>
<protein>
    <submittedName>
        <fullName evidence="3">CSON002559 protein</fullName>
    </submittedName>
</protein>
<evidence type="ECO:0000256" key="1">
    <source>
        <dbReference type="SAM" id="MobiDB-lite"/>
    </source>
</evidence>
<dbReference type="EMBL" id="UFQT01001425">
    <property type="protein sequence ID" value="SSX30497.1"/>
    <property type="molecule type" value="Genomic_DNA"/>
</dbReference>
<gene>
    <name evidence="3" type="primary">CSON002559</name>
</gene>
<evidence type="ECO:0000256" key="2">
    <source>
        <dbReference type="SAM" id="SignalP"/>
    </source>
</evidence>
<evidence type="ECO:0000313" key="3">
    <source>
        <dbReference type="EMBL" id="SSX30497.1"/>
    </source>
</evidence>
<proteinExistence type="predicted"/>
<dbReference type="PROSITE" id="PS51257">
    <property type="entry name" value="PROKAR_LIPOPROTEIN"/>
    <property type="match status" value="1"/>
</dbReference>
<accession>A0A336MQD1</accession>
<dbReference type="VEuPathDB" id="VectorBase:CSON002559"/>
<sequence>MKICKNMIRLTSICLLFVACGTLALPAGKHDVKDEVAGVASNNSNTNNEKPMSENELTNPRKTVITYDQRQEGKFNVRADLENFVIVFVPSSPSQGMSLLEMLASMRRNQGKHSGKRITSKDSTSVKVKQDDEPTVKTTEQVVDHFIEGRTPYKVDISSSLTQSDQESVVEGNSNNNRNVIVVESRHKRVPKHLGLYNNNLKSNSVVALINPPINRRSSSGDGYDVDELYATKDLISPRFIVASSSPYLKALTDSIPSIDSLKLEETDNDWKLLGATEPGCGPEKNMRRDSYGICRYFPLDI</sequence>
<feature type="chain" id="PRO_5016339084" evidence="2">
    <location>
        <begin position="25"/>
        <end position="302"/>
    </location>
</feature>